<dbReference type="PROSITE" id="PS51318">
    <property type="entry name" value="TAT"/>
    <property type="match status" value="1"/>
</dbReference>
<dbReference type="RefSeq" id="WP_187738000.1">
    <property type="nucleotide sequence ID" value="NZ_CP060790.1"/>
</dbReference>
<name>A0A7H0HKF7_9BURK</name>
<dbReference type="Pfam" id="PF07394">
    <property type="entry name" value="DUF1501"/>
    <property type="match status" value="1"/>
</dbReference>
<evidence type="ECO:0000313" key="3">
    <source>
        <dbReference type="Proteomes" id="UP000516057"/>
    </source>
</evidence>
<dbReference type="AlphaFoldDB" id="A0A7H0HKF7"/>
<reference evidence="2 3" key="1">
    <citation type="submission" date="2020-08" db="EMBL/GenBank/DDBJ databases">
        <title>Genome sequence of Acidovorax monticola KACC 19171T.</title>
        <authorList>
            <person name="Hyun D.-W."/>
            <person name="Bae J.-W."/>
        </authorList>
    </citation>
    <scope>NUCLEOTIDE SEQUENCE [LARGE SCALE GENOMIC DNA]</scope>
    <source>
        <strain evidence="2 3">KACC 19171</strain>
    </source>
</reference>
<keyword evidence="1" id="KW-0732">Signal</keyword>
<dbReference type="PANTHER" id="PTHR43737:SF1">
    <property type="entry name" value="DUF1501 DOMAIN-CONTAINING PROTEIN"/>
    <property type="match status" value="1"/>
</dbReference>
<sequence>MRRRQLLQTLATGALASVAGARAWATPAQGHARLLLVFLRGAYDCASLLVPTAREARDFYAASRPRIAIAAPGEASGALPLDATWGLHPALADSLLPLYERKQLAFIPFAGINDLSRSHFETQDAIELGQAQDARRDYGSGFLNRLAAVLGAGPLAAVSPMAFTDQLPIALRGAAPAANLSLATVGRPSVTAEHGRVIASMYQGTPLAQTVAEGFGVRDEVLRSLEAEMQAASRNAMGTQGFERVARRMARLMRERFDLGFVDVGGWDTHVGQGGATGPLATRLAELGRGLAGFAEEMGDTAWRDTVVVVVSEFGRTFRENGNQGTDHGHGTVYWVLGGGLAAQAGGRVLGEQVALSPQALFQNRDYPVLNEYRAVLGGLFARLYGLSPAQVGRVFAGVRPLDLGLM</sequence>
<accession>A0A7H0HKF7</accession>
<evidence type="ECO:0000256" key="1">
    <source>
        <dbReference type="SAM" id="SignalP"/>
    </source>
</evidence>
<evidence type="ECO:0000313" key="2">
    <source>
        <dbReference type="EMBL" id="QNP61023.1"/>
    </source>
</evidence>
<dbReference type="PANTHER" id="PTHR43737">
    <property type="entry name" value="BLL7424 PROTEIN"/>
    <property type="match status" value="1"/>
</dbReference>
<dbReference type="Proteomes" id="UP000516057">
    <property type="component" value="Chromosome"/>
</dbReference>
<gene>
    <name evidence="2" type="ORF">H9L24_09955</name>
</gene>
<dbReference type="KEGG" id="amon:H9L24_09955"/>
<proteinExistence type="predicted"/>
<dbReference type="EMBL" id="CP060790">
    <property type="protein sequence ID" value="QNP61023.1"/>
    <property type="molecule type" value="Genomic_DNA"/>
</dbReference>
<dbReference type="InterPro" id="IPR010869">
    <property type="entry name" value="DUF1501"/>
</dbReference>
<dbReference type="InterPro" id="IPR006311">
    <property type="entry name" value="TAT_signal"/>
</dbReference>
<feature type="chain" id="PRO_5028973589" evidence="1">
    <location>
        <begin position="22"/>
        <end position="407"/>
    </location>
</feature>
<protein>
    <submittedName>
        <fullName evidence="2">DUF1501 domain-containing protein</fullName>
    </submittedName>
</protein>
<keyword evidence="3" id="KW-1185">Reference proteome</keyword>
<organism evidence="2 3">
    <name type="scientific">Paenacidovorax monticola</name>
    <dbReference type="NCBI Taxonomy" id="1926868"/>
    <lineage>
        <taxon>Bacteria</taxon>
        <taxon>Pseudomonadati</taxon>
        <taxon>Pseudomonadota</taxon>
        <taxon>Betaproteobacteria</taxon>
        <taxon>Burkholderiales</taxon>
        <taxon>Comamonadaceae</taxon>
        <taxon>Paenacidovorax</taxon>
    </lineage>
</organism>
<feature type="signal peptide" evidence="1">
    <location>
        <begin position="1"/>
        <end position="21"/>
    </location>
</feature>